<keyword evidence="9" id="KW-0547">Nucleotide-binding</keyword>
<evidence type="ECO:0000256" key="11">
    <source>
        <dbReference type="ARBA" id="ARBA00022840"/>
    </source>
</evidence>
<dbReference type="OrthoDB" id="330671at2759"/>
<evidence type="ECO:0000256" key="1">
    <source>
        <dbReference type="ARBA" id="ARBA00004305"/>
    </source>
</evidence>
<dbReference type="PANTHER" id="PTHR10695">
    <property type="entry name" value="DEPHOSPHO-COA KINASE-RELATED"/>
    <property type="match status" value="1"/>
</dbReference>
<dbReference type="PROSITE" id="PS51219">
    <property type="entry name" value="DPCK"/>
    <property type="match status" value="1"/>
</dbReference>
<comment type="subunit">
    <text evidence="3">Monomer.</text>
</comment>
<evidence type="ECO:0000256" key="7">
    <source>
        <dbReference type="ARBA" id="ARBA00022679"/>
    </source>
</evidence>
<organism evidence="23 24">
    <name type="scientific">Eumeta variegata</name>
    <name type="common">Bagworm moth</name>
    <name type="synonym">Eumeta japonica</name>
    <dbReference type="NCBI Taxonomy" id="151549"/>
    <lineage>
        <taxon>Eukaryota</taxon>
        <taxon>Metazoa</taxon>
        <taxon>Ecdysozoa</taxon>
        <taxon>Arthropoda</taxon>
        <taxon>Hexapoda</taxon>
        <taxon>Insecta</taxon>
        <taxon>Pterygota</taxon>
        <taxon>Neoptera</taxon>
        <taxon>Endopterygota</taxon>
        <taxon>Lepidoptera</taxon>
        <taxon>Glossata</taxon>
        <taxon>Ditrysia</taxon>
        <taxon>Tineoidea</taxon>
        <taxon>Psychidae</taxon>
        <taxon>Oiketicinae</taxon>
        <taxon>Eumeta</taxon>
    </lineage>
</organism>
<dbReference type="GO" id="GO:0004140">
    <property type="term" value="F:dephospho-CoA kinase activity"/>
    <property type="evidence" value="ECO:0007669"/>
    <property type="project" value="UniProtKB-EC"/>
</dbReference>
<evidence type="ECO:0000256" key="20">
    <source>
        <dbReference type="ARBA" id="ARBA00066359"/>
    </source>
</evidence>
<evidence type="ECO:0000256" key="5">
    <source>
        <dbReference type="ARBA" id="ARBA00022490"/>
    </source>
</evidence>
<reference evidence="23 24" key="1">
    <citation type="journal article" date="2019" name="Commun. Biol.">
        <title>The bagworm genome reveals a unique fibroin gene that provides high tensile strength.</title>
        <authorList>
            <person name="Kono N."/>
            <person name="Nakamura H."/>
            <person name="Ohtoshi R."/>
            <person name="Tomita M."/>
            <person name="Numata K."/>
            <person name="Arakawa K."/>
        </authorList>
    </citation>
    <scope>NUCLEOTIDE SEQUENCE [LARGE SCALE GENOMIC DNA]</scope>
</reference>
<dbReference type="FunFam" id="3.40.50.620:FF:000089">
    <property type="entry name" value="Bifunctional coenzyme A synthase"/>
    <property type="match status" value="1"/>
</dbReference>
<evidence type="ECO:0000256" key="3">
    <source>
        <dbReference type="ARBA" id="ARBA00011245"/>
    </source>
</evidence>
<dbReference type="InterPro" id="IPR004821">
    <property type="entry name" value="Cyt_trans-like"/>
</dbReference>
<evidence type="ECO:0000256" key="19">
    <source>
        <dbReference type="ARBA" id="ARBA00061673"/>
    </source>
</evidence>
<evidence type="ECO:0000256" key="10">
    <source>
        <dbReference type="ARBA" id="ARBA00022777"/>
    </source>
</evidence>
<dbReference type="Proteomes" id="UP000299102">
    <property type="component" value="Unassembled WGS sequence"/>
</dbReference>
<evidence type="ECO:0000256" key="13">
    <source>
        <dbReference type="ARBA" id="ARBA00023268"/>
    </source>
</evidence>
<comment type="pathway">
    <text evidence="18">Cofactor biosynthesis; coenzyme A biosynthesis; CoA from (R)-pantothenate: step 5/5.</text>
</comment>
<dbReference type="Pfam" id="PF01467">
    <property type="entry name" value="CTP_transf_like"/>
    <property type="match status" value="1"/>
</dbReference>
<comment type="similarity">
    <text evidence="19">In the central section; belongs to the eukaryotic CoaD family.</text>
</comment>
<dbReference type="FunFam" id="3.40.50.300:FF:000899">
    <property type="entry name" value="Bifunctional coenzyme A synthase"/>
    <property type="match status" value="1"/>
</dbReference>
<keyword evidence="5" id="KW-0963">Cytoplasm</keyword>
<comment type="pathway">
    <text evidence="17">Cofactor biosynthesis; coenzyme A biosynthesis; CoA from (R)-pantothenate: step 4/5.</text>
</comment>
<dbReference type="EC" id="2.7.7.3" evidence="4"/>
<keyword evidence="8" id="KW-0548">Nucleotidyltransferase</keyword>
<evidence type="ECO:0000259" key="22">
    <source>
        <dbReference type="Pfam" id="PF01467"/>
    </source>
</evidence>
<dbReference type="HAMAP" id="MF_00376">
    <property type="entry name" value="Dephospho_CoA_kinase"/>
    <property type="match status" value="1"/>
</dbReference>
<dbReference type="PANTHER" id="PTHR10695:SF46">
    <property type="entry name" value="BIFUNCTIONAL COENZYME A SYNTHASE-RELATED"/>
    <property type="match status" value="1"/>
</dbReference>
<dbReference type="InterPro" id="IPR014729">
    <property type="entry name" value="Rossmann-like_a/b/a_fold"/>
</dbReference>
<keyword evidence="7" id="KW-0808">Transferase</keyword>
<dbReference type="Pfam" id="PF01121">
    <property type="entry name" value="CoaE"/>
    <property type="match status" value="1"/>
</dbReference>
<evidence type="ECO:0000256" key="15">
    <source>
        <dbReference type="ARBA" id="ARBA00051912"/>
    </source>
</evidence>
<evidence type="ECO:0000256" key="9">
    <source>
        <dbReference type="ARBA" id="ARBA00022741"/>
    </source>
</evidence>
<dbReference type="EC" id="2.7.1.24" evidence="20"/>
<dbReference type="EMBL" id="BGZK01000560">
    <property type="protein sequence ID" value="GBP50215.1"/>
    <property type="molecule type" value="Genomic_DNA"/>
</dbReference>
<gene>
    <name evidence="23" type="primary">COASY</name>
    <name evidence="23" type="ORF">EVAR_97217_1</name>
</gene>
<protein>
    <recommendedName>
        <fullName evidence="21">Bifunctional coenzyme A synthase</fullName>
        <ecNumber evidence="20">2.7.1.24</ecNumber>
        <ecNumber evidence="4">2.7.7.3</ecNumber>
    </recommendedName>
</protein>
<evidence type="ECO:0000256" key="14">
    <source>
        <dbReference type="ARBA" id="ARBA00051310"/>
    </source>
</evidence>
<dbReference type="STRING" id="151549.A0A4C1WJC6"/>
<dbReference type="Gene3D" id="3.40.50.620">
    <property type="entry name" value="HUPs"/>
    <property type="match status" value="1"/>
</dbReference>
<keyword evidence="10" id="KW-0418">Kinase</keyword>
<comment type="function">
    <text evidence="16">Bifunctional enzyme that catalyzes the fourth and fifth sequential steps of CoA biosynthetic pathway. The fourth reaction is catalyzed by the phosphopantetheine adenylyltransferase, coded by the coaD domain; the fifth reaction is catalyzed by the dephospho-CoA kinase, coded by the coaE domain. May act as a point of CoA biosynthesis regulation.</text>
</comment>
<dbReference type="GO" id="GO:0005524">
    <property type="term" value="F:ATP binding"/>
    <property type="evidence" value="ECO:0007669"/>
    <property type="project" value="UniProtKB-KW"/>
</dbReference>
<dbReference type="InterPro" id="IPR027417">
    <property type="entry name" value="P-loop_NTPase"/>
</dbReference>
<comment type="subcellular location">
    <subcellularLocation>
        <location evidence="2">Cytoplasm</location>
    </subcellularLocation>
    <subcellularLocation>
        <location evidence="1">Mitochondrion matrix</location>
    </subcellularLocation>
</comment>
<comment type="caution">
    <text evidence="23">The sequence shown here is derived from an EMBL/GenBank/DDBJ whole genome shotgun (WGS) entry which is preliminary data.</text>
</comment>
<evidence type="ECO:0000313" key="24">
    <source>
        <dbReference type="Proteomes" id="UP000299102"/>
    </source>
</evidence>
<dbReference type="NCBIfam" id="NF001985">
    <property type="entry name" value="PRK00777.1"/>
    <property type="match status" value="1"/>
</dbReference>
<dbReference type="SUPFAM" id="SSF52374">
    <property type="entry name" value="Nucleotidylyl transferase"/>
    <property type="match status" value="1"/>
</dbReference>
<dbReference type="GO" id="GO:0015937">
    <property type="term" value="P:coenzyme A biosynthetic process"/>
    <property type="evidence" value="ECO:0007669"/>
    <property type="project" value="InterPro"/>
</dbReference>
<accession>A0A4C1WJC6</accession>
<dbReference type="GO" id="GO:0004595">
    <property type="term" value="F:pantetheine-phosphate adenylyltransferase activity"/>
    <property type="evidence" value="ECO:0007669"/>
    <property type="project" value="UniProtKB-EC"/>
</dbReference>
<evidence type="ECO:0000256" key="16">
    <source>
        <dbReference type="ARBA" id="ARBA00059677"/>
    </source>
</evidence>
<keyword evidence="6" id="KW-0597">Phosphoprotein</keyword>
<comment type="catalytic activity">
    <reaction evidence="15">
        <text>3'-dephospho-CoA + ATP = ADP + CoA + H(+)</text>
        <dbReference type="Rhea" id="RHEA:18245"/>
        <dbReference type="ChEBI" id="CHEBI:15378"/>
        <dbReference type="ChEBI" id="CHEBI:30616"/>
        <dbReference type="ChEBI" id="CHEBI:57287"/>
        <dbReference type="ChEBI" id="CHEBI:57328"/>
        <dbReference type="ChEBI" id="CHEBI:456216"/>
        <dbReference type="EC" id="2.7.1.24"/>
    </reaction>
    <physiologicalReaction direction="left-to-right" evidence="15">
        <dbReference type="Rhea" id="RHEA:18246"/>
    </physiologicalReaction>
</comment>
<dbReference type="GO" id="GO:0005759">
    <property type="term" value="C:mitochondrial matrix"/>
    <property type="evidence" value="ECO:0007669"/>
    <property type="project" value="UniProtKB-SubCell"/>
</dbReference>
<evidence type="ECO:0000256" key="6">
    <source>
        <dbReference type="ARBA" id="ARBA00022553"/>
    </source>
</evidence>
<dbReference type="InterPro" id="IPR001977">
    <property type="entry name" value="Depp_CoAkinase"/>
</dbReference>
<dbReference type="AlphaFoldDB" id="A0A4C1WJC6"/>
<keyword evidence="11" id="KW-0067">ATP-binding</keyword>
<keyword evidence="24" id="KW-1185">Reference proteome</keyword>
<proteinExistence type="inferred from homology"/>
<dbReference type="CDD" id="cd02022">
    <property type="entry name" value="DPCK"/>
    <property type="match status" value="1"/>
</dbReference>
<name>A0A4C1WJC6_EUMVA</name>
<keyword evidence="12" id="KW-0496">Mitochondrion</keyword>
<evidence type="ECO:0000313" key="23">
    <source>
        <dbReference type="EMBL" id="GBP50215.1"/>
    </source>
</evidence>
<dbReference type="SUPFAM" id="SSF52540">
    <property type="entry name" value="P-loop containing nucleoside triphosphate hydrolases"/>
    <property type="match status" value="1"/>
</dbReference>
<evidence type="ECO:0000256" key="18">
    <source>
        <dbReference type="ARBA" id="ARBA00060696"/>
    </source>
</evidence>
<dbReference type="NCBIfam" id="TIGR00152">
    <property type="entry name" value="dephospho-CoA kinase"/>
    <property type="match status" value="1"/>
</dbReference>
<evidence type="ECO:0000256" key="2">
    <source>
        <dbReference type="ARBA" id="ARBA00004496"/>
    </source>
</evidence>
<feature type="domain" description="Cytidyltransferase-like" evidence="22">
    <location>
        <begin position="89"/>
        <end position="232"/>
    </location>
</feature>
<keyword evidence="13" id="KW-0511">Multifunctional enzyme</keyword>
<evidence type="ECO:0000256" key="12">
    <source>
        <dbReference type="ARBA" id="ARBA00023128"/>
    </source>
</evidence>
<sequence>MIDSQKLSILENPSVDVRFILRTAQNREIKTNHPIDLVLYDQLLAKEIVNLKLSLTNLNNEYKLQSIDAQDMFQESSQESVKRYDYVALGGTFDRLHNGHKILLSEGILRTKKQLTVGVTDVNMIQSKKLWELIESVEERIQALLNFLVDVNPDIEYNVLPIQDMYGPTKDDPKIQMLVLSEETVKGGIKVNEKRKENDLPLLDTYTIQLAKDNQRSLEEEAKISSSNIRMRLLGTILKPPKPNPNIPKWPYVIGLAGGIASGKSKIAERLEAKGAGIVNCDIIAHDLYKPGLPLNSTIAETFGKNVINSSGEVDRKKLSEIVFSDKNELDKLNNLLWPAMAEEANRRVRALGEAGYKVVVMEAAVMLRAGWDKYCHQLWIVIIPPEEAIKRLQERNGLTEEAAKERIASQISNAEQVKKANIVFSPFWSYEYTQSQVDKAWNNLQEYLKDRNEDY</sequence>
<evidence type="ECO:0000256" key="21">
    <source>
        <dbReference type="ARBA" id="ARBA00067394"/>
    </source>
</evidence>
<dbReference type="Gene3D" id="3.40.50.300">
    <property type="entry name" value="P-loop containing nucleotide triphosphate hydrolases"/>
    <property type="match status" value="1"/>
</dbReference>
<evidence type="ECO:0000256" key="17">
    <source>
        <dbReference type="ARBA" id="ARBA00060565"/>
    </source>
</evidence>
<evidence type="ECO:0000256" key="4">
    <source>
        <dbReference type="ARBA" id="ARBA00012392"/>
    </source>
</evidence>
<dbReference type="CDD" id="cd02164">
    <property type="entry name" value="PPAT_CoAS"/>
    <property type="match status" value="1"/>
</dbReference>
<comment type="catalytic activity">
    <reaction evidence="14">
        <text>(R)-4'-phosphopantetheine + ATP + H(+) = 3'-dephospho-CoA + diphosphate</text>
        <dbReference type="Rhea" id="RHEA:19801"/>
        <dbReference type="ChEBI" id="CHEBI:15378"/>
        <dbReference type="ChEBI" id="CHEBI:30616"/>
        <dbReference type="ChEBI" id="CHEBI:33019"/>
        <dbReference type="ChEBI" id="CHEBI:57328"/>
        <dbReference type="ChEBI" id="CHEBI:61723"/>
        <dbReference type="EC" id="2.7.7.3"/>
    </reaction>
    <physiologicalReaction direction="left-to-right" evidence="14">
        <dbReference type="Rhea" id="RHEA:19802"/>
    </physiologicalReaction>
</comment>
<evidence type="ECO:0000256" key="8">
    <source>
        <dbReference type="ARBA" id="ARBA00022695"/>
    </source>
</evidence>